<organism evidence="1 2">
    <name type="scientific">Thalassobaculum litoreum DSM 18839</name>
    <dbReference type="NCBI Taxonomy" id="1123362"/>
    <lineage>
        <taxon>Bacteria</taxon>
        <taxon>Pseudomonadati</taxon>
        <taxon>Pseudomonadota</taxon>
        <taxon>Alphaproteobacteria</taxon>
        <taxon>Rhodospirillales</taxon>
        <taxon>Thalassobaculaceae</taxon>
        <taxon>Thalassobaculum</taxon>
    </lineage>
</organism>
<dbReference type="EMBL" id="FNBW01000001">
    <property type="protein sequence ID" value="SDF15438.1"/>
    <property type="molecule type" value="Genomic_DNA"/>
</dbReference>
<proteinExistence type="predicted"/>
<protein>
    <recommendedName>
        <fullName evidence="3">PilZ domain-containing protein</fullName>
    </recommendedName>
</protein>
<dbReference type="AlphaFoldDB" id="A0A8G2EWX2"/>
<evidence type="ECO:0000313" key="2">
    <source>
        <dbReference type="Proteomes" id="UP000198615"/>
    </source>
</evidence>
<dbReference type="RefSeq" id="WP_028794720.1">
    <property type="nucleotide sequence ID" value="NZ_FNBW01000001.1"/>
</dbReference>
<dbReference type="Proteomes" id="UP000198615">
    <property type="component" value="Unassembled WGS sequence"/>
</dbReference>
<evidence type="ECO:0008006" key="3">
    <source>
        <dbReference type="Google" id="ProtNLM"/>
    </source>
</evidence>
<evidence type="ECO:0000313" key="1">
    <source>
        <dbReference type="EMBL" id="SDF15438.1"/>
    </source>
</evidence>
<comment type="caution">
    <text evidence="1">The sequence shown here is derived from an EMBL/GenBank/DDBJ whole genome shotgun (WGS) entry which is preliminary data.</text>
</comment>
<gene>
    <name evidence="1" type="ORF">SAMN05660686_00484</name>
</gene>
<dbReference type="OrthoDB" id="7304705at2"/>
<sequence>MFDFLKVSKDKKKPIRPKVMNTPKKAESKGVVKIDKFVFNIRDINDKGFILDPYDKDIVVSGQRFRFEIDAMYKDKQIKGRAEAVVTKIVDNALAAAFLTKFF</sequence>
<keyword evidence="2" id="KW-1185">Reference proteome</keyword>
<accession>A0A8G2EWX2</accession>
<name>A0A8G2EWX2_9PROT</name>
<reference evidence="1 2" key="1">
    <citation type="submission" date="2016-10" db="EMBL/GenBank/DDBJ databases">
        <authorList>
            <person name="Varghese N."/>
            <person name="Submissions S."/>
        </authorList>
    </citation>
    <scope>NUCLEOTIDE SEQUENCE [LARGE SCALE GENOMIC DNA]</scope>
    <source>
        <strain evidence="1 2">DSM 18839</strain>
    </source>
</reference>